<proteinExistence type="predicted"/>
<dbReference type="InterPro" id="IPR018873">
    <property type="entry name" value="KilA-N_DNA-bd_domain"/>
</dbReference>
<dbReference type="Proteomes" id="UP000322362">
    <property type="component" value="Unassembled WGS sequence"/>
</dbReference>
<name>A0A5D4H816_9SPHI</name>
<feature type="domain" description="KilA-N DNA-binding" evidence="1">
    <location>
        <begin position="15"/>
        <end position="99"/>
    </location>
</feature>
<dbReference type="EMBL" id="VTAV01000003">
    <property type="protein sequence ID" value="TYR36936.1"/>
    <property type="molecule type" value="Genomic_DNA"/>
</dbReference>
<dbReference type="Pfam" id="PF10543">
    <property type="entry name" value="ORF6N"/>
    <property type="match status" value="1"/>
</dbReference>
<evidence type="ECO:0000313" key="3">
    <source>
        <dbReference type="Proteomes" id="UP000322362"/>
    </source>
</evidence>
<sequence length="188" mass="22021">MSKNETARLTIIEDRIFIIRNQQVMIDKDLADLYTVETKVLNQAVKRNIDKFPEDFRFQLTTEEKRELVTNCDRFESLKHSSVNPHAFTEHGVLMLANVLKSDIATKMSIRLVKAFVQLRKVLSSTAQLQLEIEKIKNYISYQSKKQETQDKNIDLLFQYIDRLQEKLDTPTPQERKTIGYVVGRNNE</sequence>
<organism evidence="2 3">
    <name type="scientific">Sphingobacterium phlebotomi</name>
    <dbReference type="NCBI Taxonomy" id="2605433"/>
    <lineage>
        <taxon>Bacteria</taxon>
        <taxon>Pseudomonadati</taxon>
        <taxon>Bacteroidota</taxon>
        <taxon>Sphingobacteriia</taxon>
        <taxon>Sphingobacteriales</taxon>
        <taxon>Sphingobacteriaceae</taxon>
        <taxon>Sphingobacterium</taxon>
    </lineage>
</organism>
<dbReference type="RefSeq" id="WP_148918523.1">
    <property type="nucleotide sequence ID" value="NZ_VTAV01000003.1"/>
</dbReference>
<reference evidence="2 3" key="1">
    <citation type="submission" date="2019-08" db="EMBL/GenBank/DDBJ databases">
        <title>Phlebobacter frassis gen. nov. sp. nov., a new member of family Sphingobacteriaceae isolated from sand fly rearing media.</title>
        <authorList>
            <person name="Kakumanu M.L."/>
            <person name="Marayati B.F."/>
            <person name="Wada-Katsumata A."/>
            <person name="Wasserberg G."/>
            <person name="Schal C."/>
            <person name="Apperson C.S."/>
            <person name="Ponnusamy L."/>
        </authorList>
    </citation>
    <scope>NUCLEOTIDE SEQUENCE [LARGE SCALE GENOMIC DNA]</scope>
    <source>
        <strain evidence="2 3">SSI9</strain>
    </source>
</reference>
<gene>
    <name evidence="2" type="ORF">FXV77_07090</name>
</gene>
<accession>A0A5D4H816</accession>
<dbReference type="AlphaFoldDB" id="A0A5D4H816"/>
<evidence type="ECO:0000259" key="1">
    <source>
        <dbReference type="Pfam" id="PF10543"/>
    </source>
</evidence>
<comment type="caution">
    <text evidence="2">The sequence shown here is derived from an EMBL/GenBank/DDBJ whole genome shotgun (WGS) entry which is preliminary data.</text>
</comment>
<keyword evidence="3" id="KW-1185">Reference proteome</keyword>
<evidence type="ECO:0000313" key="2">
    <source>
        <dbReference type="EMBL" id="TYR36936.1"/>
    </source>
</evidence>
<protein>
    <submittedName>
        <fullName evidence="2">ORF6N domain-containing protein</fullName>
    </submittedName>
</protein>